<proteinExistence type="predicted"/>
<gene>
    <name evidence="1" type="ORF">A4X13_0g2804</name>
</gene>
<protein>
    <submittedName>
        <fullName evidence="1">Uncharacterized protein</fullName>
    </submittedName>
</protein>
<organism evidence="1 2">
    <name type="scientific">Tilletia indica</name>
    <dbReference type="NCBI Taxonomy" id="43049"/>
    <lineage>
        <taxon>Eukaryota</taxon>
        <taxon>Fungi</taxon>
        <taxon>Dikarya</taxon>
        <taxon>Basidiomycota</taxon>
        <taxon>Ustilaginomycotina</taxon>
        <taxon>Exobasidiomycetes</taxon>
        <taxon>Tilletiales</taxon>
        <taxon>Tilletiaceae</taxon>
        <taxon>Tilletia</taxon>
    </lineage>
</organism>
<dbReference type="AlphaFoldDB" id="A0A177TQN1"/>
<comment type="caution">
    <text evidence="1">The sequence shown here is derived from an EMBL/GenBank/DDBJ whole genome shotgun (WGS) entry which is preliminary data.</text>
</comment>
<dbReference type="Proteomes" id="UP000077521">
    <property type="component" value="Unassembled WGS sequence"/>
</dbReference>
<name>A0A177TQN1_9BASI</name>
<dbReference type="EMBL" id="LWDF02000142">
    <property type="protein sequence ID" value="KAE8256121.1"/>
    <property type="molecule type" value="Genomic_DNA"/>
</dbReference>
<reference evidence="1" key="1">
    <citation type="submission" date="2016-04" db="EMBL/GenBank/DDBJ databases">
        <authorList>
            <person name="Nguyen H.D."/>
            <person name="Samba Siva P."/>
            <person name="Cullis J."/>
            <person name="Levesque C.A."/>
            <person name="Hambleton S."/>
        </authorList>
    </citation>
    <scope>NUCLEOTIDE SEQUENCE</scope>
    <source>
        <strain evidence="1">DAOMC 236416</strain>
    </source>
</reference>
<keyword evidence="2" id="KW-1185">Reference proteome</keyword>
<evidence type="ECO:0000313" key="2">
    <source>
        <dbReference type="Proteomes" id="UP000077521"/>
    </source>
</evidence>
<reference evidence="1" key="2">
    <citation type="journal article" date="2019" name="IMA Fungus">
        <title>Genome sequencing and comparison of five Tilletia species to identify candidate genes for the detection of regulated species infecting wheat.</title>
        <authorList>
            <person name="Nguyen H.D.T."/>
            <person name="Sultana T."/>
            <person name="Kesanakurti P."/>
            <person name="Hambleton S."/>
        </authorList>
    </citation>
    <scope>NUCLEOTIDE SEQUENCE</scope>
    <source>
        <strain evidence="1">DAOMC 236416</strain>
    </source>
</reference>
<sequence>MTQNPLLLLVILPHGLRQYITWALDFDNLTRMRDTGDIRDPDGGKWEVCVWSVSGDKIWQPPIGLGAAIHQLLVTAAMLTAWTVWKVSSGAPWRKMHYGRTLNNALICGYNACDTRTGDFDDWIRM</sequence>
<accession>A0A177TQN1</accession>
<evidence type="ECO:0000313" key="1">
    <source>
        <dbReference type="EMBL" id="KAE8256121.1"/>
    </source>
</evidence>